<evidence type="ECO:0000256" key="1">
    <source>
        <dbReference type="SAM" id="Coils"/>
    </source>
</evidence>
<organism evidence="2 3">
    <name type="scientific">Pseudomonas juntendi</name>
    <dbReference type="NCBI Taxonomy" id="2666183"/>
    <lineage>
        <taxon>Bacteria</taxon>
        <taxon>Pseudomonadati</taxon>
        <taxon>Pseudomonadota</taxon>
        <taxon>Gammaproteobacteria</taxon>
        <taxon>Pseudomonadales</taxon>
        <taxon>Pseudomonadaceae</taxon>
        <taxon>Pseudomonas</taxon>
    </lineage>
</organism>
<evidence type="ECO:0000313" key="2">
    <source>
        <dbReference type="EMBL" id="MBA6144660.1"/>
    </source>
</evidence>
<dbReference type="RefSeq" id="WP_047595826.1">
    <property type="nucleotide sequence ID" value="NZ_BQHP01000018.1"/>
</dbReference>
<feature type="coiled-coil region" evidence="1">
    <location>
        <begin position="43"/>
        <end position="70"/>
    </location>
</feature>
<dbReference type="AlphaFoldDB" id="A0A7W2LPJ8"/>
<evidence type="ECO:0000313" key="3">
    <source>
        <dbReference type="Proteomes" id="UP000590738"/>
    </source>
</evidence>
<dbReference type="Proteomes" id="UP000590738">
    <property type="component" value="Unassembled WGS sequence"/>
</dbReference>
<keyword evidence="1" id="KW-0175">Coiled coil</keyword>
<comment type="caution">
    <text evidence="2">The sequence shown here is derived from an EMBL/GenBank/DDBJ whole genome shotgun (WGS) entry which is preliminary data.</text>
</comment>
<sequence>METLQLALLSLSGITLLVLVLVHSRMGEVWDVVRNDRDVQRIARIHEHENNELRSELRAERELVGQLRRQVQMLLGVTPES</sequence>
<name>A0A7W2LPJ8_9PSED</name>
<protein>
    <submittedName>
        <fullName evidence="2">Uncharacterized protein</fullName>
    </submittedName>
</protein>
<gene>
    <name evidence="2" type="ORF">H4B97_19665</name>
</gene>
<proteinExistence type="predicted"/>
<dbReference type="EMBL" id="JACGCZ010000038">
    <property type="protein sequence ID" value="MBA6144660.1"/>
    <property type="molecule type" value="Genomic_DNA"/>
</dbReference>
<reference evidence="2 3" key="1">
    <citation type="submission" date="2020-07" db="EMBL/GenBank/DDBJ databases">
        <title>Diversity of carbapenemase encoding genes among Pseudomonas putida group clinical isolates in a tertiary Brazilian hospital.</title>
        <authorList>
            <person name="Alberto-Lei F."/>
            <person name="Nodari C.S."/>
            <person name="Streling A.P."/>
            <person name="Paulino J.T."/>
            <person name="Bessa-Neto F.O."/>
            <person name="Cayo R."/>
            <person name="Gales A.C."/>
        </authorList>
    </citation>
    <scope>NUCLEOTIDE SEQUENCE [LARGE SCALE GENOMIC DNA]</scope>
    <source>
        <strain evidence="2 3">12273</strain>
    </source>
</reference>
<accession>A0A7W2LPJ8</accession>